<feature type="compositionally biased region" description="Low complexity" evidence="1">
    <location>
        <begin position="2343"/>
        <end position="2352"/>
    </location>
</feature>
<dbReference type="GO" id="GO:0004523">
    <property type="term" value="F:RNA-DNA hybrid ribonuclease activity"/>
    <property type="evidence" value="ECO:0007669"/>
    <property type="project" value="InterPro"/>
</dbReference>
<dbReference type="InterPro" id="IPR012337">
    <property type="entry name" value="RNaseH-like_sf"/>
</dbReference>
<dbReference type="CDD" id="cd09276">
    <property type="entry name" value="Rnase_HI_RT_non_LTR"/>
    <property type="match status" value="1"/>
</dbReference>
<feature type="compositionally biased region" description="Basic and acidic residues" evidence="1">
    <location>
        <begin position="2062"/>
        <end position="2076"/>
    </location>
</feature>
<dbReference type="PANTHER" id="PTHR36688">
    <property type="entry name" value="ENDO/EXONUCLEASE/PHOSPHATASE DOMAIN-CONTAINING PROTEIN"/>
    <property type="match status" value="1"/>
</dbReference>
<feature type="region of interest" description="Disordered" evidence="1">
    <location>
        <begin position="1248"/>
        <end position="1433"/>
    </location>
</feature>
<feature type="compositionally biased region" description="Basic and acidic residues" evidence="1">
    <location>
        <begin position="2217"/>
        <end position="2230"/>
    </location>
</feature>
<dbReference type="InterPro" id="IPR036691">
    <property type="entry name" value="Endo/exonu/phosph_ase_sf"/>
</dbReference>
<feature type="compositionally biased region" description="Polar residues" evidence="1">
    <location>
        <begin position="2401"/>
        <end position="2424"/>
    </location>
</feature>
<dbReference type="Pfam" id="PF14529">
    <property type="entry name" value="Exo_endo_phos_2"/>
    <property type="match status" value="1"/>
</dbReference>
<proteinExistence type="predicted"/>
<dbReference type="PROSITE" id="PS50879">
    <property type="entry name" value="RNASE_H_1"/>
    <property type="match status" value="1"/>
</dbReference>
<dbReference type="GO" id="GO:0006259">
    <property type="term" value="P:DNA metabolic process"/>
    <property type="evidence" value="ECO:0007669"/>
    <property type="project" value="UniProtKB-ARBA"/>
</dbReference>
<protein>
    <submittedName>
        <fullName evidence="4">Uncharacterized protein</fullName>
    </submittedName>
</protein>
<evidence type="ECO:0000313" key="5">
    <source>
        <dbReference type="Proteomes" id="UP001208570"/>
    </source>
</evidence>
<reference evidence="4" key="1">
    <citation type="journal article" date="2023" name="Mol. Biol. Evol.">
        <title>Third-Generation Sequencing Reveals the Adaptive Role of the Epigenome in Three Deep-Sea Polychaetes.</title>
        <authorList>
            <person name="Perez M."/>
            <person name="Aroh O."/>
            <person name="Sun Y."/>
            <person name="Lan Y."/>
            <person name="Juniper S.K."/>
            <person name="Young C.R."/>
            <person name="Angers B."/>
            <person name="Qian P.Y."/>
        </authorList>
    </citation>
    <scope>NUCLEOTIDE SEQUENCE</scope>
    <source>
        <strain evidence="4">P08H-3</strain>
    </source>
</reference>
<dbReference type="Gene3D" id="3.60.10.10">
    <property type="entry name" value="Endonuclease/exonuclease/phosphatase"/>
    <property type="match status" value="2"/>
</dbReference>
<feature type="compositionally biased region" description="Polar residues" evidence="1">
    <location>
        <begin position="2231"/>
        <end position="2240"/>
    </location>
</feature>
<dbReference type="Pfam" id="PF03372">
    <property type="entry name" value="Exo_endo_phos"/>
    <property type="match status" value="1"/>
</dbReference>
<sequence>MEKMVANRLTWLLPTQQNLFGFVRGKSTTDAIAQVIGDITKGKKANGNNRTTVATFLDLDKAFERAQPLAILDSLITLGFKAPQASILKWNTRRADWVKYSQTLQTLTPDIPPNIDIDIHLDSILEAVQSAADISVPRHTQAKHNRRTNYIPPEGKIYTRQLSMATKAFKRLKTDESRQELRAIQKIAKCELHKLRTKAWDDWCEKLSTMKTNRLWSEISKLRGSTKQVTTRNPKEEADTLAKHFATRAASHTLPLRIQQELRDRHEERSSALQDAIQIESITDRPFSMYELNNALKSLKITTPGKDTFSYEFFIKAPQIFLQKVLELYNSSWHQGTLPAQWKKAKVIPIPKPGGSSYRPISLLQNISKIMEKMVANRLTWLLPTQQNLFGFVRGKSTTDAIAQVIGDITKGKKANGNNRTTVATFLDLDKAFERAQPLAILDSLITLGFKGKILAWLKDYLSNRSIVVALQGFNSNEHPTDTGLPQGSILGPTLFNALIIIILRQTVTLGTKLHAYADDLVLISNEHNPFGRMQQALNRLTAAAESLGLFFSASKTKTMLFYCIPEDIPRFTIGEQPIELVKRHRYLGVIIDDKLHFTHHAKYIKEKLTSRLNILKIISSSKKGVSTAMLLTLYRALIKTVLTYSAPALLMASPSAITQLEIVQRAALRICLGLPRPTPIALVYAEADEPPIKTEIKRSTIKYIIRAATKPHPTPIIQVVQDSLQKDPRVFPPTTWALKAAVIQNDFEIPIIHPPLVHPKPPWLIPPFEVIISRDHIKKDNPVATLNAAISRIKNLTDANTRVWYTDGSQHATGNTGWSAYSHKESPISGRLPQFTPITLTELTALLETLRWCRNNRTLHQRIVINTDSMAALLILQTHTPSTYPETALQVWNEAQHLKQLDIQIIFNWIPSHVGIFGNEEADRLANIATNLDNIQTCEQTVGALGRQIPNRIKTMTDKLYSDYYTTPTDRCSQSDNRCLDILLGNSAYRITAALLDFALFSKGNHNGNRQHLAHHINKKETLATRITTPQRPTEEAHHCGDNPDATESGQAGVPARDRVGRSLEDTVRGGRRPRWTQTSTTDNIDSQGWKKSNTNDLPGNKPAIVRHEGAGGKAGRVPAYKQDNRASKICTIRCASGHPPRFYRKNIRGDGGHQTPQGGYPHQIRFFHDGEETGGLLQDTSVWNAARETLCQGPSTVLPVPQVEPHREALQDQSPVLPLWKAGSEGSGSAFCVLPEGRNAALHQLRRKPHGSIQRVSSQEGNRPISSEETGSSAPPKTPPGSSYSPGSVGIKNQITPTNNYTPTFPNSSGTTVGDRFPHITKKTSHTATDNTCTNNADNNTDRPHHSNTHGHTRPYAVHIHGYAKRPGSDPETAQRPAVKGREGPNQGPGRGRIEPGLGLDPGSGAGVSQNNTPDKTKTHKTTHPSESKGQLGRDLNIISWNIRGFHCNKNSLIAAIQDKQPDIVLLQETLTNTKYSIKIPGYTIYHSPHTKNSDTVSRGLITAIHNNIPHNTSPLINSSSDWQSITTEITGFKSGPFQLINTYVSPNHLYDIQQATNSYKHYLITGDLNANTTTWGSKNTRPGQHLQQQISDCDAILLNDPKVPTTLYGSTLDLAIASPEVAAIADWSQLEALTSDHIATVIVLSDAFTNVPESLGQPKWDTDKANWKQFADRLHELSADDSDNSLSLDDLLRKLTDDINEAATAAIPIVLRNRPRRPRSFLTPEARRWTKEVSKLTKVFKAHPTSQNRAELRAAQRETRRRLHTIKEDQFDSWCKQLGDMGSAQIWREIKKIRGKSSQPKVINPKEEANKLAHHFATRADHQTLPEEVKSALEKQQPDRLHSIHLAKSEHADTDTPFTPHELETVLSTPKNSAPGEDKLTYIFYSKSPPSFKVRLLNFFNQSWREGRIPRLWKTSIVVPIPKPGGKGHRPISLLPTILKIMERLILTRLIFKLPRPKNDREREEKVPPQFAGRDLSSRRKYSGTATRPSTTGPTAYHSGGKDGGMEIRVRYTNEPEQGTPGTRLRGKTHQGWRHAPEDDKPGDEGFDPTNRGAPEEAGEVHPDGAADQESKVCNHKCSKSNSRFLFSGNLRLHRREENQQRRREDQSRPIYIHPDPTNRDKSPVLQTNADTKICTRTGTMFQMPPMESHHKGMQISSEVLLLRKTRSKGRPSPLRLLQKAGATEMYKLPGKPQPSLQRMPLKNQYDLHHTRADGARTASEDNEPRSTDSNQNNSGTMEGGNIPYTNTRDNTPTSDPGTMEDSPATTASMEGDTACTKASMPTTISLPTTSPTRQKDHSPGAKETSTSNNGEICHHNGHCNPGPYEPPHEDSGHNKRAHQSSSQGIIQQGTGGPNSSRKTNPSRSDAQLGPGQCHNLLRNDSQSSTKEKEGTEILPTTEGSGNQKSNPDPIETPNSVTSPGNITVISWNIRGFRANRNLLLTTIQDSRPEIIMLQETLTKNAPPPKLPGYILYHKARQINSSTVDRGLITAVRADVPHVPIPKYTTNKDWESLTITVQGFKNTTLDLINTYVSPRHLFDLDQATAGSENFLLAGDLNANSDVWGSSNTIPGQHLLDQLNRSESIIINDPKVPTTVYGSTLDLVIVSPQLFSATHWHQNESLTSDHIANSIDIASVFHKAPGIHIPPRWITEKADWDLFAKKLRNCPDPDTNPSLDKRLQSLLHDVYSAATEAIPISRAKATQSTRSFLPPEAKKWTKQVSQLTKIFKANPTERNREKLRLCQQATKRQLFDLKKQQWDKWCNQLAEMSTTQIWRQIKKIKGHAPTATTT</sequence>
<feature type="domain" description="RNase H type-1" evidence="3">
    <location>
        <begin position="799"/>
        <end position="932"/>
    </location>
</feature>
<feature type="compositionally biased region" description="Basic and acidic residues" evidence="1">
    <location>
        <begin position="2003"/>
        <end position="2017"/>
    </location>
</feature>
<dbReference type="CDD" id="cd01650">
    <property type="entry name" value="RT_nLTR_like"/>
    <property type="match status" value="1"/>
</dbReference>
<feature type="compositionally biased region" description="Polar residues" evidence="1">
    <location>
        <begin position="2357"/>
        <end position="2369"/>
    </location>
</feature>
<dbReference type="InterPro" id="IPR005135">
    <property type="entry name" value="Endo/exonuclease/phosphatase"/>
</dbReference>
<feature type="compositionally biased region" description="Basic and acidic residues" evidence="1">
    <location>
        <begin position="2038"/>
        <end position="2047"/>
    </location>
</feature>
<feature type="compositionally biased region" description="Basic and acidic residues" evidence="1">
    <location>
        <begin position="1961"/>
        <end position="1970"/>
    </location>
</feature>
<name>A0AAD9MT73_9ANNE</name>
<organism evidence="4 5">
    <name type="scientific">Paralvinella palmiformis</name>
    <dbReference type="NCBI Taxonomy" id="53620"/>
    <lineage>
        <taxon>Eukaryota</taxon>
        <taxon>Metazoa</taxon>
        <taxon>Spiralia</taxon>
        <taxon>Lophotrochozoa</taxon>
        <taxon>Annelida</taxon>
        <taxon>Polychaeta</taxon>
        <taxon>Sedentaria</taxon>
        <taxon>Canalipalpata</taxon>
        <taxon>Terebellida</taxon>
        <taxon>Terebelliformia</taxon>
        <taxon>Alvinellidae</taxon>
        <taxon>Paralvinella</taxon>
    </lineage>
</organism>
<feature type="domain" description="Reverse transcriptase" evidence="2">
    <location>
        <begin position="331"/>
        <end position="592"/>
    </location>
</feature>
<comment type="caution">
    <text evidence="4">The sequence shown here is derived from an EMBL/GenBank/DDBJ whole genome shotgun (WGS) entry which is preliminary data.</text>
</comment>
<dbReference type="Proteomes" id="UP001208570">
    <property type="component" value="Unassembled WGS sequence"/>
</dbReference>
<dbReference type="SUPFAM" id="SSF56219">
    <property type="entry name" value="DNase I-like"/>
    <property type="match status" value="2"/>
</dbReference>
<feature type="compositionally biased region" description="Low complexity" evidence="1">
    <location>
        <begin position="2283"/>
        <end position="2296"/>
    </location>
</feature>
<evidence type="ECO:0000259" key="2">
    <source>
        <dbReference type="PROSITE" id="PS50878"/>
    </source>
</evidence>
<dbReference type="InterPro" id="IPR002156">
    <property type="entry name" value="RNaseH_domain"/>
</dbReference>
<feature type="compositionally biased region" description="Basic and acidic residues" evidence="1">
    <location>
        <begin position="1034"/>
        <end position="1043"/>
    </location>
</feature>
<dbReference type="PROSITE" id="PS50878">
    <property type="entry name" value="RT_POL"/>
    <property type="match status" value="1"/>
</dbReference>
<dbReference type="InterPro" id="IPR043502">
    <property type="entry name" value="DNA/RNA_pol_sf"/>
</dbReference>
<feature type="compositionally biased region" description="Low complexity" evidence="1">
    <location>
        <begin position="1329"/>
        <end position="1341"/>
    </location>
</feature>
<evidence type="ECO:0000259" key="3">
    <source>
        <dbReference type="PROSITE" id="PS50879"/>
    </source>
</evidence>
<feature type="region of interest" description="Disordered" evidence="1">
    <location>
        <begin position="1961"/>
        <end position="2077"/>
    </location>
</feature>
<feature type="compositionally biased region" description="Polar residues" evidence="1">
    <location>
        <begin position="1256"/>
        <end position="1275"/>
    </location>
</feature>
<dbReference type="PANTHER" id="PTHR36688:SF2">
    <property type="entry name" value="ENDONUCLEASE_EXONUCLEASE_PHOSPHATASE DOMAIN-CONTAINING PROTEIN"/>
    <property type="match status" value="1"/>
</dbReference>
<dbReference type="GO" id="GO:0003676">
    <property type="term" value="F:nucleic acid binding"/>
    <property type="evidence" value="ECO:0007669"/>
    <property type="project" value="InterPro"/>
</dbReference>
<feature type="compositionally biased region" description="Polar residues" evidence="1">
    <location>
        <begin position="1077"/>
        <end position="1099"/>
    </location>
</feature>
<dbReference type="Pfam" id="PF00078">
    <property type="entry name" value="RVT_1"/>
    <property type="match status" value="1"/>
</dbReference>
<dbReference type="SUPFAM" id="SSF53098">
    <property type="entry name" value="Ribonuclease H-like"/>
    <property type="match status" value="1"/>
</dbReference>
<feature type="compositionally biased region" description="Basic and acidic residues" evidence="1">
    <location>
        <begin position="2098"/>
        <end position="2111"/>
    </location>
</feature>
<feature type="compositionally biased region" description="Basic and acidic residues" evidence="1">
    <location>
        <begin position="1057"/>
        <end position="1070"/>
    </location>
</feature>
<feature type="compositionally biased region" description="Low complexity" evidence="1">
    <location>
        <begin position="1282"/>
        <end position="1309"/>
    </location>
</feature>
<dbReference type="InterPro" id="IPR000477">
    <property type="entry name" value="RT_dom"/>
</dbReference>
<feature type="region of interest" description="Disordered" evidence="1">
    <location>
        <begin position="2217"/>
        <end position="2424"/>
    </location>
</feature>
<feature type="compositionally biased region" description="Polar residues" evidence="1">
    <location>
        <begin position="1987"/>
        <end position="1997"/>
    </location>
</feature>
<dbReference type="InterPro" id="IPR036397">
    <property type="entry name" value="RNaseH_sf"/>
</dbReference>
<keyword evidence="5" id="KW-1185">Reference proteome</keyword>
<evidence type="ECO:0000256" key="1">
    <source>
        <dbReference type="SAM" id="MobiDB-lite"/>
    </source>
</evidence>
<accession>A0AAD9MT73</accession>
<dbReference type="EMBL" id="JAODUP010000895">
    <property type="protein sequence ID" value="KAK2142946.1"/>
    <property type="molecule type" value="Genomic_DNA"/>
</dbReference>
<feature type="region of interest" description="Disordered" evidence="1">
    <location>
        <begin position="2094"/>
        <end position="2127"/>
    </location>
</feature>
<feature type="compositionally biased region" description="Polar residues" evidence="1">
    <location>
        <begin position="2247"/>
        <end position="2260"/>
    </location>
</feature>
<dbReference type="InterPro" id="IPR052560">
    <property type="entry name" value="RdDP_mobile_element"/>
</dbReference>
<evidence type="ECO:0000313" key="4">
    <source>
        <dbReference type="EMBL" id="KAK2142946.1"/>
    </source>
</evidence>
<dbReference type="Gene3D" id="3.30.420.10">
    <property type="entry name" value="Ribonuclease H-like superfamily/Ribonuclease H"/>
    <property type="match status" value="1"/>
</dbReference>
<feature type="region of interest" description="Disordered" evidence="1">
    <location>
        <begin position="1030"/>
        <end position="1103"/>
    </location>
</feature>
<dbReference type="SUPFAM" id="SSF56672">
    <property type="entry name" value="DNA/RNA polymerases"/>
    <property type="match status" value="1"/>
</dbReference>
<gene>
    <name evidence="4" type="ORF">LSH36_895g01091</name>
</gene>